<feature type="transmembrane region" description="Helical" evidence="1">
    <location>
        <begin position="290"/>
        <end position="310"/>
    </location>
</feature>
<reference evidence="2" key="1">
    <citation type="submission" date="2020-07" db="EMBL/GenBank/DDBJ databases">
        <authorList>
            <person name="Pettersson B.M.F."/>
            <person name="Behra P.R.K."/>
            <person name="Ramesh M."/>
            <person name="Das S."/>
            <person name="Dasgupta S."/>
            <person name="Kirsebom L.A."/>
        </authorList>
    </citation>
    <scope>NUCLEOTIDE SEQUENCE</scope>
    <source>
        <strain evidence="2">DSM 44838</strain>
    </source>
</reference>
<feature type="transmembrane region" description="Helical" evidence="1">
    <location>
        <begin position="481"/>
        <end position="501"/>
    </location>
</feature>
<feature type="transmembrane region" description="Helical" evidence="1">
    <location>
        <begin position="339"/>
        <end position="358"/>
    </location>
</feature>
<feature type="transmembrane region" description="Helical" evidence="1">
    <location>
        <begin position="56"/>
        <end position="74"/>
    </location>
</feature>
<feature type="transmembrane region" description="Helical" evidence="1">
    <location>
        <begin position="210"/>
        <end position="230"/>
    </location>
</feature>
<evidence type="ECO:0000313" key="3">
    <source>
        <dbReference type="Proteomes" id="UP001141629"/>
    </source>
</evidence>
<accession>A0A9X2YUC3</accession>
<comment type="caution">
    <text evidence="2">The sequence shown here is derived from an EMBL/GenBank/DDBJ whole genome shotgun (WGS) entry which is preliminary data.</text>
</comment>
<gene>
    <name evidence="2" type="ORF">H7K45_00190</name>
</gene>
<feature type="transmembrane region" description="Helical" evidence="1">
    <location>
        <begin position="536"/>
        <end position="554"/>
    </location>
</feature>
<feature type="transmembrane region" description="Helical" evidence="1">
    <location>
        <begin position="81"/>
        <end position="100"/>
    </location>
</feature>
<keyword evidence="3" id="KW-1185">Reference proteome</keyword>
<feature type="transmembrane region" description="Helical" evidence="1">
    <location>
        <begin position="149"/>
        <end position="166"/>
    </location>
</feature>
<keyword evidence="1" id="KW-0812">Transmembrane</keyword>
<feature type="transmembrane region" description="Helical" evidence="1">
    <location>
        <begin position="400"/>
        <end position="417"/>
    </location>
</feature>
<dbReference type="Proteomes" id="UP001141629">
    <property type="component" value="Unassembled WGS sequence"/>
</dbReference>
<protein>
    <submittedName>
        <fullName evidence="2">Uncharacterized protein</fullName>
    </submittedName>
</protein>
<keyword evidence="1" id="KW-0472">Membrane</keyword>
<keyword evidence="1" id="KW-1133">Transmembrane helix</keyword>
<proteinExistence type="predicted"/>
<feature type="transmembrane region" description="Helical" evidence="1">
    <location>
        <begin position="457"/>
        <end position="474"/>
    </location>
</feature>
<feature type="transmembrane region" description="Helical" evidence="1">
    <location>
        <begin position="178"/>
        <end position="203"/>
    </location>
</feature>
<organism evidence="2 3">
    <name type="scientific">Mycobacterium yunnanensis</name>
    <dbReference type="NCBI Taxonomy" id="368477"/>
    <lineage>
        <taxon>Bacteria</taxon>
        <taxon>Bacillati</taxon>
        <taxon>Actinomycetota</taxon>
        <taxon>Actinomycetes</taxon>
        <taxon>Mycobacteriales</taxon>
        <taxon>Mycobacteriaceae</taxon>
        <taxon>Mycobacterium</taxon>
    </lineage>
</organism>
<feature type="transmembrane region" description="Helical" evidence="1">
    <location>
        <begin position="31"/>
        <end position="50"/>
    </location>
</feature>
<evidence type="ECO:0000313" key="2">
    <source>
        <dbReference type="EMBL" id="MCV7418953.1"/>
    </source>
</evidence>
<feature type="transmembrane region" description="Helical" evidence="1">
    <location>
        <begin position="106"/>
        <end position="128"/>
    </location>
</feature>
<name>A0A9X2YUC3_9MYCO</name>
<dbReference type="EMBL" id="JACKVK010000001">
    <property type="protein sequence ID" value="MCV7418953.1"/>
    <property type="molecule type" value="Genomic_DNA"/>
</dbReference>
<evidence type="ECO:0000256" key="1">
    <source>
        <dbReference type="SAM" id="Phobius"/>
    </source>
</evidence>
<feature type="transmembrane region" description="Helical" evidence="1">
    <location>
        <begin position="507"/>
        <end position="524"/>
    </location>
</feature>
<dbReference type="RefSeq" id="WP_263993676.1">
    <property type="nucleotide sequence ID" value="NZ_JACKVK010000001.1"/>
</dbReference>
<reference evidence="2" key="2">
    <citation type="journal article" date="2022" name="BMC Genomics">
        <title>Comparative genome analysis of mycobacteria focusing on tRNA and non-coding RNA.</title>
        <authorList>
            <person name="Behra P.R.K."/>
            <person name="Pettersson B.M.F."/>
            <person name="Ramesh M."/>
            <person name="Das S."/>
            <person name="Dasgupta S."/>
            <person name="Kirsebom L.A."/>
        </authorList>
    </citation>
    <scope>NUCLEOTIDE SEQUENCE</scope>
    <source>
        <strain evidence="2">DSM 44838</strain>
    </source>
</reference>
<sequence length="698" mass="75919">MTGVPELAGAAESLSPQDLRGISAEWQARRLAVSCLVAGAAGIVATIPGAPAIQSLALVVLLAWGGGSAIMCWVELPTGASVAGAVGLSVASVVGMTTLMARWGAWYPKLACLCLATVVTTSGLVRLWSTDGNLARVVLRYPTPQRGNPRFAIAMLALSVTVWAIALGPLRSNPGGDYGLLLTPGGGLLIFAMVAAVSAFAAAVATRRPVLAALAIVISIGVGRLTSTLITDVPAYTWTYKHIGVVDYIVTDQALAPYWTDIYVRWPGFFTTMAWFSAVASVDPVDVAHWFAPAVDALISVVTGALVLTVTRSKQAALVGALLVQLVNWVAQDYYSPQALCVVLAFAILALLTCSNRYPMAGHLSVVLFVAMVWTHQLTPVWIISVVVALSVIRRIRPRWLLAYYLVVWAVYVIPRLDSVERYGLFSFDPVANTEGPTQSERLESSGYQFTVYVDRGLAMTFWASAAMCVFVLWRRGARPWAAAIVAFSPMMLIFSQSYGGEATMRIFLYSLAGCTVLIAPFLARALAQSHPLRGTLAWLVLVFFAMAGMQGYYSNWSFSTVTRQQLEQSRWLLTTNEHERGITVWAPLVGWPQRPSAAYVKYALFDSQYDIPLDDLRASFLKDVPTAGVMEEIEEHVRNSRVPLYVVIPRQLDEYDAWLGVFKPGVLQGLVTQMASRPGWSQVVGDEDTVVYRYPEA</sequence>
<dbReference type="AlphaFoldDB" id="A0A9X2YUC3"/>
<feature type="transmembrane region" description="Helical" evidence="1">
    <location>
        <begin position="364"/>
        <end position="393"/>
    </location>
</feature>